<dbReference type="Proteomes" id="UP000824201">
    <property type="component" value="Unassembled WGS sequence"/>
</dbReference>
<reference evidence="1" key="1">
    <citation type="submission" date="2020-10" db="EMBL/GenBank/DDBJ databases">
        <authorList>
            <person name="Gilroy R."/>
        </authorList>
    </citation>
    <scope>NUCLEOTIDE SEQUENCE</scope>
    <source>
        <strain evidence="1">ChiW13-3771</strain>
    </source>
</reference>
<reference evidence="1" key="2">
    <citation type="journal article" date="2021" name="PeerJ">
        <title>Extensive microbial diversity within the chicken gut microbiome revealed by metagenomics and culture.</title>
        <authorList>
            <person name="Gilroy R."/>
            <person name="Ravi A."/>
            <person name="Getino M."/>
            <person name="Pursley I."/>
            <person name="Horton D.L."/>
            <person name="Alikhan N.F."/>
            <person name="Baker D."/>
            <person name="Gharbi K."/>
            <person name="Hall N."/>
            <person name="Watson M."/>
            <person name="Adriaenssens E.M."/>
            <person name="Foster-Nyarko E."/>
            <person name="Jarju S."/>
            <person name="Secka A."/>
            <person name="Antonio M."/>
            <person name="Oren A."/>
            <person name="Chaudhuri R.R."/>
            <person name="La Ragione R."/>
            <person name="Hildebrand F."/>
            <person name="Pallen M.J."/>
        </authorList>
    </citation>
    <scope>NUCLEOTIDE SEQUENCE</scope>
    <source>
        <strain evidence="1">ChiW13-3771</strain>
    </source>
</reference>
<dbReference type="AlphaFoldDB" id="A0A9D1JDF2"/>
<organism evidence="1 2">
    <name type="scientific">Candidatus Fimimorpha faecalis</name>
    <dbReference type="NCBI Taxonomy" id="2840824"/>
    <lineage>
        <taxon>Bacteria</taxon>
        <taxon>Bacillati</taxon>
        <taxon>Bacillota</taxon>
        <taxon>Clostridia</taxon>
        <taxon>Eubacteriales</taxon>
        <taxon>Candidatus Fimimorpha</taxon>
    </lineage>
</organism>
<proteinExistence type="predicted"/>
<gene>
    <name evidence="1" type="ORF">IAC96_09355</name>
</gene>
<comment type="caution">
    <text evidence="1">The sequence shown here is derived from an EMBL/GenBank/DDBJ whole genome shotgun (WGS) entry which is preliminary data.</text>
</comment>
<evidence type="ECO:0000313" key="1">
    <source>
        <dbReference type="EMBL" id="HIR89143.1"/>
    </source>
</evidence>
<name>A0A9D1JDF2_9FIRM</name>
<sequence>MKNEIPCYYRFQKMMKILEVEANVICISNYAGKHLELRRRVDFKMMK</sequence>
<protein>
    <submittedName>
        <fullName evidence="1">Uncharacterized protein</fullName>
    </submittedName>
</protein>
<evidence type="ECO:0000313" key="2">
    <source>
        <dbReference type="Proteomes" id="UP000824201"/>
    </source>
</evidence>
<accession>A0A9D1JDF2</accession>
<dbReference type="EMBL" id="DVHN01000122">
    <property type="protein sequence ID" value="HIR89143.1"/>
    <property type="molecule type" value="Genomic_DNA"/>
</dbReference>